<reference evidence="1" key="1">
    <citation type="submission" date="2022-12" db="EMBL/GenBank/DDBJ databases">
        <authorList>
            <person name="Petersen C."/>
        </authorList>
    </citation>
    <scope>NUCLEOTIDE SEQUENCE</scope>
    <source>
        <strain evidence="1">IBT 29677</strain>
    </source>
</reference>
<keyword evidence="2" id="KW-1185">Reference proteome</keyword>
<comment type="caution">
    <text evidence="1">The sequence shown here is derived from an EMBL/GenBank/DDBJ whole genome shotgun (WGS) entry which is preliminary data.</text>
</comment>
<evidence type="ECO:0000313" key="2">
    <source>
        <dbReference type="Proteomes" id="UP001147747"/>
    </source>
</evidence>
<dbReference type="Proteomes" id="UP001147747">
    <property type="component" value="Unassembled WGS sequence"/>
</dbReference>
<gene>
    <name evidence="1" type="ORF">N7509_003697</name>
</gene>
<dbReference type="OrthoDB" id="4487429at2759"/>
<dbReference type="EMBL" id="JAPZBU010000005">
    <property type="protein sequence ID" value="KAJ5403826.1"/>
    <property type="molecule type" value="Genomic_DNA"/>
</dbReference>
<dbReference type="AlphaFoldDB" id="A0A9X0BBL6"/>
<evidence type="ECO:0000313" key="1">
    <source>
        <dbReference type="EMBL" id="KAJ5403826.1"/>
    </source>
</evidence>
<protein>
    <submittedName>
        <fullName evidence="1">Uncharacterized protein</fullName>
    </submittedName>
</protein>
<dbReference type="RefSeq" id="XP_056491068.1">
    <property type="nucleotide sequence ID" value="XM_056628334.1"/>
</dbReference>
<accession>A0A9X0BBL6</accession>
<sequence>MSTHVIRKIGLALFTLFALVSIAAMIYNYRLIGHFLPINADHNVFYHRPVVDDPNLQRPSCHVSPPLPRTKRTEFGRRGCTIYGYPSTGGVLIKEADLLDMLFLSLPRSHELQRTCDVDEEDRFCHLLRRTGAKWWSSREDEIDAMLGERHMTEEEEKVIVFGWPTDGVGVWVLRYQSGWQRPKDFGRMSLAMSMEEKIKIMREYGATFVEDVTQVEELYNDQIPSKGTFGEEL</sequence>
<proteinExistence type="predicted"/>
<reference evidence="1" key="2">
    <citation type="journal article" date="2023" name="IMA Fungus">
        <title>Comparative genomic study of the Penicillium genus elucidates a diverse pangenome and 15 lateral gene transfer events.</title>
        <authorList>
            <person name="Petersen C."/>
            <person name="Sorensen T."/>
            <person name="Nielsen M.R."/>
            <person name="Sondergaard T.E."/>
            <person name="Sorensen J.L."/>
            <person name="Fitzpatrick D.A."/>
            <person name="Frisvad J.C."/>
            <person name="Nielsen K.L."/>
        </authorList>
    </citation>
    <scope>NUCLEOTIDE SEQUENCE</scope>
    <source>
        <strain evidence="1">IBT 29677</strain>
    </source>
</reference>
<name>A0A9X0BBL6_9EURO</name>
<organism evidence="1 2">
    <name type="scientific">Penicillium cosmopolitanum</name>
    <dbReference type="NCBI Taxonomy" id="1131564"/>
    <lineage>
        <taxon>Eukaryota</taxon>
        <taxon>Fungi</taxon>
        <taxon>Dikarya</taxon>
        <taxon>Ascomycota</taxon>
        <taxon>Pezizomycotina</taxon>
        <taxon>Eurotiomycetes</taxon>
        <taxon>Eurotiomycetidae</taxon>
        <taxon>Eurotiales</taxon>
        <taxon>Aspergillaceae</taxon>
        <taxon>Penicillium</taxon>
    </lineage>
</organism>
<dbReference type="GeneID" id="81367314"/>